<dbReference type="SUPFAM" id="SSF50022">
    <property type="entry name" value="ISP domain"/>
    <property type="match status" value="1"/>
</dbReference>
<dbReference type="Gene3D" id="2.102.10.10">
    <property type="entry name" value="Rieske [2Fe-2S] iron-sulphur domain"/>
    <property type="match status" value="1"/>
</dbReference>
<dbReference type="GO" id="GO:0046872">
    <property type="term" value="F:metal ion binding"/>
    <property type="evidence" value="ECO:0007669"/>
    <property type="project" value="UniProtKB-KW"/>
</dbReference>
<evidence type="ECO:0000256" key="3">
    <source>
        <dbReference type="ARBA" id="ARBA00023004"/>
    </source>
</evidence>
<protein>
    <submittedName>
        <fullName evidence="6">FAD-dependent oxidoreductase</fullName>
    </submittedName>
</protein>
<comment type="caution">
    <text evidence="6">The sequence shown here is derived from an EMBL/GenBank/DDBJ whole genome shotgun (WGS) entry which is preliminary data.</text>
</comment>
<dbReference type="InterPro" id="IPR036922">
    <property type="entry name" value="Rieske_2Fe-2S_sf"/>
</dbReference>
<dbReference type="GO" id="GO:0005737">
    <property type="term" value="C:cytoplasm"/>
    <property type="evidence" value="ECO:0007669"/>
    <property type="project" value="TreeGrafter"/>
</dbReference>
<dbReference type="GO" id="GO:0004497">
    <property type="term" value="F:monooxygenase activity"/>
    <property type="evidence" value="ECO:0007669"/>
    <property type="project" value="UniProtKB-ARBA"/>
</dbReference>
<evidence type="ECO:0000256" key="1">
    <source>
        <dbReference type="ARBA" id="ARBA00022714"/>
    </source>
</evidence>
<keyword evidence="4" id="KW-0411">Iron-sulfur</keyword>
<evidence type="ECO:0000256" key="4">
    <source>
        <dbReference type="ARBA" id="ARBA00023014"/>
    </source>
</evidence>
<evidence type="ECO:0000313" key="7">
    <source>
        <dbReference type="Proteomes" id="UP000279859"/>
    </source>
</evidence>
<dbReference type="InterPro" id="IPR017941">
    <property type="entry name" value="Rieske_2Fe-2S"/>
</dbReference>
<sequence>MTSLWLDREQTIATDPFIDQARYDTVIVGGGLTGLTTALLLARSGQRVVVLEARTLAAVTTGNTTGKLSLLHGGQLSQLLHANSPDVARAYVEANREGQQWMLRYCHEHQVPFQERDAFTYAGTPEGADRVQREYEACRMVGLDVTLEAETELPYPTWGAVRLADQAQFDPLDVVDALARDLRLHGGHVVQGAFVTGITRNASGIETRIGDRLVRSDRVVLATGTPILNRGGHFARLQPLRSYALAFTVPGPVPLGMYLSIDEPTRSLRTTPTHGTEHLVVGGNGHVVGRQHSALAQVRDLEAWTAEHFPGAVRTHAWSAQDYRSLDRAPYVGPIVHGDDRIFVATGFNKWGMTNAVAASLALSARLLDGAMGWADTLYNRPATLADAGDAVQVNGSVGFEMAKHWAGQAVAKHPDAAPAEGQGVVFSEGMRPVGLCTVGGDTRKVSAVCPHMHGVLGWNDAEKTWDCPLHGSRFTHDGRRLEGPALRDLESITDSPE</sequence>
<evidence type="ECO:0000259" key="5">
    <source>
        <dbReference type="PROSITE" id="PS51296"/>
    </source>
</evidence>
<dbReference type="OrthoDB" id="9767869at2"/>
<dbReference type="Pfam" id="PF00355">
    <property type="entry name" value="Rieske"/>
    <property type="match status" value="1"/>
</dbReference>
<accession>A0A3M8LPJ5</accession>
<dbReference type="Gene3D" id="3.50.50.60">
    <property type="entry name" value="FAD/NAD(P)-binding domain"/>
    <property type="match status" value="1"/>
</dbReference>
<dbReference type="Proteomes" id="UP000279859">
    <property type="component" value="Unassembled WGS sequence"/>
</dbReference>
<dbReference type="InterPro" id="IPR006076">
    <property type="entry name" value="FAD-dep_OxRdtase"/>
</dbReference>
<evidence type="ECO:0000313" key="6">
    <source>
        <dbReference type="EMBL" id="RNE67265.1"/>
    </source>
</evidence>
<dbReference type="RefSeq" id="WP_123044297.1">
    <property type="nucleotide sequence ID" value="NZ_RDSR01000001.1"/>
</dbReference>
<dbReference type="PANTHER" id="PTHR13847">
    <property type="entry name" value="SARCOSINE DEHYDROGENASE-RELATED"/>
    <property type="match status" value="1"/>
</dbReference>
<keyword evidence="7" id="KW-1185">Reference proteome</keyword>
<feature type="domain" description="Rieske" evidence="5">
    <location>
        <begin position="409"/>
        <end position="498"/>
    </location>
</feature>
<keyword evidence="1" id="KW-0001">2Fe-2S</keyword>
<dbReference type="GO" id="GO:0051537">
    <property type="term" value="F:2 iron, 2 sulfur cluster binding"/>
    <property type="evidence" value="ECO:0007669"/>
    <property type="project" value="UniProtKB-KW"/>
</dbReference>
<dbReference type="InterPro" id="IPR036188">
    <property type="entry name" value="FAD/NAD-bd_sf"/>
</dbReference>
<dbReference type="Pfam" id="PF01266">
    <property type="entry name" value="DAO"/>
    <property type="match status" value="1"/>
</dbReference>
<dbReference type="PROSITE" id="PS51296">
    <property type="entry name" value="RIESKE"/>
    <property type="match status" value="1"/>
</dbReference>
<dbReference type="AlphaFoldDB" id="A0A3M8LPJ5"/>
<organism evidence="6 7">
    <name type="scientific">Cryobacterium tepidiphilum</name>
    <dbReference type="NCBI Taxonomy" id="2486026"/>
    <lineage>
        <taxon>Bacteria</taxon>
        <taxon>Bacillati</taxon>
        <taxon>Actinomycetota</taxon>
        <taxon>Actinomycetes</taxon>
        <taxon>Micrococcales</taxon>
        <taxon>Microbacteriaceae</taxon>
        <taxon>Cryobacterium</taxon>
    </lineage>
</organism>
<evidence type="ECO:0000256" key="2">
    <source>
        <dbReference type="ARBA" id="ARBA00022723"/>
    </source>
</evidence>
<dbReference type="EMBL" id="RDSR01000001">
    <property type="protein sequence ID" value="RNE67265.1"/>
    <property type="molecule type" value="Genomic_DNA"/>
</dbReference>
<keyword evidence="2" id="KW-0479">Metal-binding</keyword>
<dbReference type="GO" id="GO:0016705">
    <property type="term" value="F:oxidoreductase activity, acting on paired donors, with incorporation or reduction of molecular oxygen"/>
    <property type="evidence" value="ECO:0007669"/>
    <property type="project" value="UniProtKB-ARBA"/>
</dbReference>
<proteinExistence type="predicted"/>
<dbReference type="SUPFAM" id="SSF51905">
    <property type="entry name" value="FAD/NAD(P)-binding domain"/>
    <property type="match status" value="1"/>
</dbReference>
<dbReference type="Gene3D" id="3.30.9.10">
    <property type="entry name" value="D-Amino Acid Oxidase, subunit A, domain 2"/>
    <property type="match status" value="1"/>
</dbReference>
<gene>
    <name evidence="6" type="ORF">EEJ31_00320</name>
</gene>
<name>A0A3M8LPJ5_9MICO</name>
<dbReference type="PANTHER" id="PTHR13847:SF274">
    <property type="entry name" value="RIESKE 2FE-2S IRON-SULFUR PROTEIN YHFW-RELATED"/>
    <property type="match status" value="1"/>
</dbReference>
<keyword evidence="3" id="KW-0408">Iron</keyword>
<reference evidence="6 7" key="1">
    <citation type="submission" date="2018-11" db="EMBL/GenBank/DDBJ databases">
        <title>Cryobacterium sp. nov., isolated from rhizosphere soil of lettuce.</title>
        <authorList>
            <person name="Wang Y."/>
        </authorList>
    </citation>
    <scope>NUCLEOTIDE SEQUENCE [LARGE SCALE GENOMIC DNA]</scope>
    <source>
        <strain evidence="6 7">NEAU-85</strain>
    </source>
</reference>